<comment type="caution">
    <text evidence="2">The sequence shown here is derived from an EMBL/GenBank/DDBJ whole genome shotgun (WGS) entry which is preliminary data.</text>
</comment>
<evidence type="ECO:0000256" key="1">
    <source>
        <dbReference type="SAM" id="MobiDB-lite"/>
    </source>
</evidence>
<name>A0AA39L9F5_SARSR</name>
<dbReference type="Pfam" id="PF12739">
    <property type="entry name" value="TRAPPC-Trs85"/>
    <property type="match status" value="1"/>
</dbReference>
<reference evidence="2" key="1">
    <citation type="submission" date="2022-10" db="EMBL/GenBank/DDBJ databases">
        <title>Determination and structural analysis of whole genome sequence of Sarocladium strictum F4-1.</title>
        <authorList>
            <person name="Hu L."/>
            <person name="Jiang Y."/>
        </authorList>
    </citation>
    <scope>NUCLEOTIDE SEQUENCE</scope>
    <source>
        <strain evidence="2">F4-1</strain>
    </source>
</reference>
<dbReference type="AlphaFoldDB" id="A0AA39L9F5"/>
<keyword evidence="3" id="KW-1185">Reference proteome</keyword>
<dbReference type="PANTHER" id="PTHR12975:SF6">
    <property type="entry name" value="TRAFFICKING PROTEIN PARTICLE COMPLEX SUBUNIT 8"/>
    <property type="match status" value="1"/>
</dbReference>
<feature type="compositionally biased region" description="Polar residues" evidence="1">
    <location>
        <begin position="69"/>
        <end position="80"/>
    </location>
</feature>
<protein>
    <recommendedName>
        <fullName evidence="4">Transport protein particle subunit trs85-2</fullName>
    </recommendedName>
</protein>
<dbReference type="PANTHER" id="PTHR12975">
    <property type="entry name" value="TRANSPORT PROTEIN TRAPP"/>
    <property type="match status" value="1"/>
</dbReference>
<dbReference type="InterPro" id="IPR024420">
    <property type="entry name" value="TRAPP_III_complex_Trs85"/>
</dbReference>
<feature type="compositionally biased region" description="Low complexity" evidence="1">
    <location>
        <begin position="43"/>
        <end position="56"/>
    </location>
</feature>
<feature type="region of interest" description="Disordered" evidence="1">
    <location>
        <begin position="69"/>
        <end position="94"/>
    </location>
</feature>
<organism evidence="2 3">
    <name type="scientific">Sarocladium strictum</name>
    <name type="common">Black bundle disease fungus</name>
    <name type="synonym">Acremonium strictum</name>
    <dbReference type="NCBI Taxonomy" id="5046"/>
    <lineage>
        <taxon>Eukaryota</taxon>
        <taxon>Fungi</taxon>
        <taxon>Dikarya</taxon>
        <taxon>Ascomycota</taxon>
        <taxon>Pezizomycotina</taxon>
        <taxon>Sordariomycetes</taxon>
        <taxon>Hypocreomycetidae</taxon>
        <taxon>Hypocreales</taxon>
        <taxon>Sarocladiaceae</taxon>
        <taxon>Sarocladium</taxon>
    </lineage>
</organism>
<gene>
    <name evidence="2" type="ORF">NLU13_5002</name>
</gene>
<feature type="region of interest" description="Disordered" evidence="1">
    <location>
        <begin position="703"/>
        <end position="778"/>
    </location>
</feature>
<evidence type="ECO:0000313" key="2">
    <source>
        <dbReference type="EMBL" id="KAK0388759.1"/>
    </source>
</evidence>
<evidence type="ECO:0008006" key="4">
    <source>
        <dbReference type="Google" id="ProtNLM"/>
    </source>
</evidence>
<dbReference type="Proteomes" id="UP001175261">
    <property type="component" value="Unassembled WGS sequence"/>
</dbReference>
<accession>A0AA39L9F5</accession>
<sequence>MPQPVDDDASPSSPIQALPTAASGAPARLPKLRNITQPNLGASGPSLPLSNSESSLPFRRANPAASLYASTLSPPGSRSMSPAGRGSPSRIFSGGGIFDTVSDRELGEAASDNPSDPLNLILKAFVPHVTICTSEDTDAMMSEKGFKQGLWELLRPFGERVQGRVSIRDSTGISRPVDDFSIRFTQLGTNIEHPSPALSTPNGNQGAAARDRKVLADVESLVERHLTFAEESYANGPHFGISTRQGLEVEASSPYHALYLRRLLSGIPIAPHETFAHPVCCVVAITSRNETPIEELRRLYEETNSGSRKLPPWVDGEYLRYYVLIHDEENDDITRSMGFFDQMKRHLGPHCHLLRLRSSQSIETDDDSIPLPRSDWMTAGEELAEIKKSEDDAEFEDPTRHIFESDATAIRTFIREMVTQSIIPTMERHVSVWNDQVASKRKGLAGTFSSLTKRFPFGSSRSSLGGGSGAKDAYDPAGFYHAQAPDAILRKLADYAFMLRDWKLAHSTYELLRSGFAAAKAWKYQAAADEMAAVSLLLVPQYASSKSRYEAVEQIIESAVYSYSTRCMSPYGAVRSMLLPVELLRLRGGANIDGAGRLGVRLLDAKLLGTVGDALLKERLAISYLSKEGVGSWNWGNRTRKSGLWSYLAADAWLQQEKYIPSQRCLNQALETYDSLPHGHGMSKFTTANSLLEQLQRTLSEKLDLPQHEDEEGINGEGSSDVVDEESEALTDMRTRRVSLVAGAGGMLETKPLHGAEGNDDTTVGGVQMEFDETEREG</sequence>
<dbReference type="GO" id="GO:1990072">
    <property type="term" value="C:TRAPPIII protein complex"/>
    <property type="evidence" value="ECO:0007669"/>
    <property type="project" value="TreeGrafter"/>
</dbReference>
<dbReference type="EMBL" id="JAPDFR010000003">
    <property type="protein sequence ID" value="KAK0388759.1"/>
    <property type="molecule type" value="Genomic_DNA"/>
</dbReference>
<proteinExistence type="predicted"/>
<evidence type="ECO:0000313" key="3">
    <source>
        <dbReference type="Proteomes" id="UP001175261"/>
    </source>
</evidence>
<feature type="region of interest" description="Disordered" evidence="1">
    <location>
        <begin position="1"/>
        <end position="56"/>
    </location>
</feature>